<sequence length="69" mass="7910">MCQQHLLDVFDLNLQCLHYRRMGFHADHFGSTERHLVNALVCQLLSRVSIQFNDEEVDCSSSLYSPAGL</sequence>
<reference evidence="1 2" key="1">
    <citation type="submission" date="2015-11" db="EMBL/GenBank/DDBJ databases">
        <title>Exploring the genomic traits of fungus-feeding bacterial genus Collimonas.</title>
        <authorList>
            <person name="Song C."/>
            <person name="Schmidt R."/>
            <person name="de Jager V."/>
            <person name="Krzyzanowska D."/>
            <person name="Jongedijk E."/>
            <person name="Cankar K."/>
            <person name="Beekwilder J."/>
            <person name="van Veen A."/>
            <person name="de Boer W."/>
            <person name="van Veen J.A."/>
            <person name="Garbeva P."/>
        </authorList>
    </citation>
    <scope>NUCLEOTIDE SEQUENCE [LARGE SCALE GENOMIC DNA]</scope>
    <source>
        <strain evidence="1 2">Ter282</strain>
    </source>
</reference>
<name>A0A127QDZ0_9BURK</name>
<gene>
    <name evidence="1" type="ORF">CAter282_0400</name>
</gene>
<dbReference type="AlphaFoldDB" id="A0A127QDZ0"/>
<evidence type="ECO:0000313" key="2">
    <source>
        <dbReference type="Proteomes" id="UP000071778"/>
    </source>
</evidence>
<proteinExistence type="predicted"/>
<dbReference type="Proteomes" id="UP000071778">
    <property type="component" value="Chromosome"/>
</dbReference>
<evidence type="ECO:0000313" key="1">
    <source>
        <dbReference type="EMBL" id="AMP08216.1"/>
    </source>
</evidence>
<dbReference type="EMBL" id="CP013235">
    <property type="protein sequence ID" value="AMP08216.1"/>
    <property type="molecule type" value="Genomic_DNA"/>
</dbReference>
<keyword evidence="2" id="KW-1185">Reference proteome</keyword>
<dbReference type="PATRIC" id="fig|279058.17.peg.436"/>
<protein>
    <submittedName>
        <fullName evidence="1">Uncharacterized protein</fullName>
    </submittedName>
</protein>
<organism evidence="1 2">
    <name type="scientific">Collimonas arenae</name>
    <dbReference type="NCBI Taxonomy" id="279058"/>
    <lineage>
        <taxon>Bacteria</taxon>
        <taxon>Pseudomonadati</taxon>
        <taxon>Pseudomonadota</taxon>
        <taxon>Betaproteobacteria</taxon>
        <taxon>Burkholderiales</taxon>
        <taxon>Oxalobacteraceae</taxon>
        <taxon>Collimonas</taxon>
    </lineage>
</organism>
<accession>A0A127QDZ0</accession>